<protein>
    <submittedName>
        <fullName evidence="1">9633_t:CDS:1</fullName>
    </submittedName>
</protein>
<dbReference type="EMBL" id="CAJVPV010003260">
    <property type="protein sequence ID" value="CAG8547534.1"/>
    <property type="molecule type" value="Genomic_DNA"/>
</dbReference>
<keyword evidence="2" id="KW-1185">Reference proteome</keyword>
<evidence type="ECO:0000313" key="1">
    <source>
        <dbReference type="EMBL" id="CAG8547534.1"/>
    </source>
</evidence>
<proteinExistence type="predicted"/>
<organism evidence="1 2">
    <name type="scientific">Acaulospora morrowiae</name>
    <dbReference type="NCBI Taxonomy" id="94023"/>
    <lineage>
        <taxon>Eukaryota</taxon>
        <taxon>Fungi</taxon>
        <taxon>Fungi incertae sedis</taxon>
        <taxon>Mucoromycota</taxon>
        <taxon>Glomeromycotina</taxon>
        <taxon>Glomeromycetes</taxon>
        <taxon>Diversisporales</taxon>
        <taxon>Acaulosporaceae</taxon>
        <taxon>Acaulospora</taxon>
    </lineage>
</organism>
<reference evidence="1" key="1">
    <citation type="submission" date="2021-06" db="EMBL/GenBank/DDBJ databases">
        <authorList>
            <person name="Kallberg Y."/>
            <person name="Tangrot J."/>
            <person name="Rosling A."/>
        </authorList>
    </citation>
    <scope>NUCLEOTIDE SEQUENCE</scope>
    <source>
        <strain evidence="1">CL551</strain>
    </source>
</reference>
<dbReference type="AlphaFoldDB" id="A0A9N9FME0"/>
<feature type="non-terminal residue" evidence="1">
    <location>
        <position position="1"/>
    </location>
</feature>
<comment type="caution">
    <text evidence="1">The sequence shown here is derived from an EMBL/GenBank/DDBJ whole genome shotgun (WGS) entry which is preliminary data.</text>
</comment>
<evidence type="ECO:0000313" key="2">
    <source>
        <dbReference type="Proteomes" id="UP000789342"/>
    </source>
</evidence>
<dbReference type="OrthoDB" id="2448752at2759"/>
<accession>A0A9N9FME0</accession>
<name>A0A9N9FME0_9GLOM</name>
<dbReference type="Proteomes" id="UP000789342">
    <property type="component" value="Unassembled WGS sequence"/>
</dbReference>
<gene>
    <name evidence="1" type="ORF">AMORRO_LOCUS5418</name>
</gene>
<sequence length="107" mass="12370">MLTNYVVGSLDNNLVQIRVSTLVSLLQTVISMDVEKKNPEIVKLMNNNTRTIDDPVVMLSEIFEDFDNSEELLSDEGILLFEENIDFVLLSSDLRIYFEQNIQQRKD</sequence>